<evidence type="ECO:0000313" key="5">
    <source>
        <dbReference type="Proteomes" id="UP000631312"/>
    </source>
</evidence>
<keyword evidence="5" id="KW-1185">Reference proteome</keyword>
<dbReference type="RefSeq" id="WP_188125287.1">
    <property type="nucleotide sequence ID" value="NZ_BOMP01000016.1"/>
</dbReference>
<evidence type="ECO:0000313" key="3">
    <source>
        <dbReference type="EMBL" id="MBB4753612.1"/>
    </source>
</evidence>
<reference evidence="2 5" key="2">
    <citation type="submission" date="2021-01" db="EMBL/GenBank/DDBJ databases">
        <title>Whole genome shotgun sequence of Actinoplanes lobatus NBRC 12513.</title>
        <authorList>
            <person name="Komaki H."/>
            <person name="Tamura T."/>
        </authorList>
    </citation>
    <scope>NUCLEOTIDE SEQUENCE [LARGE SCALE GENOMIC DNA]</scope>
    <source>
        <strain evidence="2 5">NBRC 12513</strain>
    </source>
</reference>
<sequence>MTHKEIQILHPVTGKVLRVCHGPDASGRCPMDGPDGVVPCAGLMIAPPRPDPPYWPLRIPSGYRYCDVPWNERVRDCLRKAENCRRRWDAGLRRSNLRVHYLAEHRDPRYRKMSPSDLEVTALWYWRLSGTAQGLRRSEKRAQEQADSYLAAAERRREADR</sequence>
<evidence type="ECO:0000313" key="4">
    <source>
        <dbReference type="Proteomes" id="UP000590511"/>
    </source>
</evidence>
<proteinExistence type="predicted"/>
<feature type="region of interest" description="Disordered" evidence="1">
    <location>
        <begin position="136"/>
        <end position="161"/>
    </location>
</feature>
<accession>A0A7W7HN53</accession>
<reference evidence="3 4" key="1">
    <citation type="submission" date="2020-08" db="EMBL/GenBank/DDBJ databases">
        <title>Sequencing the genomes of 1000 actinobacteria strains.</title>
        <authorList>
            <person name="Klenk H.-P."/>
        </authorList>
    </citation>
    <scope>NUCLEOTIDE SEQUENCE [LARGE SCALE GENOMIC DNA]</scope>
    <source>
        <strain evidence="3 4">DSM 43150</strain>
    </source>
</reference>
<evidence type="ECO:0000313" key="2">
    <source>
        <dbReference type="EMBL" id="GIE38149.1"/>
    </source>
</evidence>
<name>A0A7W7HN53_9ACTN</name>
<comment type="caution">
    <text evidence="3">The sequence shown here is derived from an EMBL/GenBank/DDBJ whole genome shotgun (WGS) entry which is preliminary data.</text>
</comment>
<gene>
    <name evidence="2" type="ORF">Alo02nite_10470</name>
    <name evidence="3" type="ORF">BJ964_007773</name>
</gene>
<dbReference type="Proteomes" id="UP000631312">
    <property type="component" value="Unassembled WGS sequence"/>
</dbReference>
<dbReference type="AlphaFoldDB" id="A0A7W7HN53"/>
<dbReference type="Proteomes" id="UP000590511">
    <property type="component" value="Unassembled WGS sequence"/>
</dbReference>
<protein>
    <submittedName>
        <fullName evidence="3">Uncharacterized protein</fullName>
    </submittedName>
</protein>
<dbReference type="EMBL" id="JACHNC010000001">
    <property type="protein sequence ID" value="MBB4753612.1"/>
    <property type="molecule type" value="Genomic_DNA"/>
</dbReference>
<organism evidence="3 4">
    <name type="scientific">Actinoplanes lobatus</name>
    <dbReference type="NCBI Taxonomy" id="113568"/>
    <lineage>
        <taxon>Bacteria</taxon>
        <taxon>Bacillati</taxon>
        <taxon>Actinomycetota</taxon>
        <taxon>Actinomycetes</taxon>
        <taxon>Micromonosporales</taxon>
        <taxon>Micromonosporaceae</taxon>
        <taxon>Actinoplanes</taxon>
    </lineage>
</organism>
<evidence type="ECO:0000256" key="1">
    <source>
        <dbReference type="SAM" id="MobiDB-lite"/>
    </source>
</evidence>
<dbReference type="EMBL" id="BOMP01000016">
    <property type="protein sequence ID" value="GIE38149.1"/>
    <property type="molecule type" value="Genomic_DNA"/>
</dbReference>